<dbReference type="Proteomes" id="UP000545332">
    <property type="component" value="Unassembled WGS sequence"/>
</dbReference>
<proteinExistence type="predicted"/>
<evidence type="ECO:0000313" key="1">
    <source>
        <dbReference type="EMBL" id="NWI19848.1"/>
    </source>
</evidence>
<protein>
    <submittedName>
        <fullName evidence="1">ABCAD protein</fullName>
    </submittedName>
</protein>
<dbReference type="OrthoDB" id="9833608at2759"/>
<sequence>LTRVVALVQRLEHTDLEFLIGQFKQVQQSMDHLFKSIKALYVENLALGMLPNWLDTFEDNLCNWNLTGFRQLSQLLQQDKLLDAIGMFPLLDVISLTEELAHGNITEALTNVYTFILIQESKIPMLTKEELSNQVESMLMLQQALSDMSHEPAEALICISAVFCWTLTTSAPQNDPAFKTCEFAHSNFSLAYNEVINIIKQLKLIPLEDSSSCTKEDFQTDIMHNLTCFFHQIREWNSLLLKFSELRHLNGSVLKELLDFWNQLSISLVPLDANTTDSITCTPTLKMQAALQLVEALDAMTMIEMETAKAILEQLDDFYDILNLSGDRKMSLIKTVLSNFKNTTNELSGLLSTEPVLSFFSLLQPLIALSSFGKQTYSVLMTLSALNRNENASNNVEDFWFHVESSIENLLVNFNVRNLLTVVEQGFQVLRVATGQSVDLDVSMSQLNMSSVDAMLRNFEDIQETVNAFLCECNAKNYSKILHILIFLMANEKSADDLLLVFEDIVDFLELLQNQSKEDYISVFYDDLNSVNMNNTHINDSVLQNSILHMIADFAITETVLHLNKTELHTVDFFDLFFDDTQYGNYGKATKPFQNTTLEKNMQEILQKIFPSSTEYDRNR</sequence>
<dbReference type="AlphaFoldDB" id="A0A7K4KVX2"/>
<dbReference type="EMBL" id="VWPX01017839">
    <property type="protein sequence ID" value="NWI19848.1"/>
    <property type="molecule type" value="Genomic_DNA"/>
</dbReference>
<keyword evidence="2" id="KW-1185">Reference proteome</keyword>
<comment type="caution">
    <text evidence="1">The sequence shown here is derived from an EMBL/GenBank/DDBJ whole genome shotgun (WGS) entry which is preliminary data.</text>
</comment>
<reference evidence="1 2" key="1">
    <citation type="submission" date="2019-09" db="EMBL/GenBank/DDBJ databases">
        <title>Bird 10,000 Genomes (B10K) Project - Family phase.</title>
        <authorList>
            <person name="Zhang G."/>
        </authorList>
    </citation>
    <scope>NUCLEOTIDE SEQUENCE [LARGE SCALE GENOMIC DNA]</scope>
    <source>
        <strain evidence="1">B10K-MSB-42743</strain>
        <tissue evidence="1">Heart</tissue>
    </source>
</reference>
<feature type="non-terminal residue" evidence="1">
    <location>
        <position position="1"/>
    </location>
</feature>
<gene>
    <name evidence="1" type="primary">Abca13</name>
    <name evidence="1" type="ORF">CRYSOU_R05372</name>
</gene>
<organism evidence="1 2">
    <name type="scientific">Crypturellus soui</name>
    <dbReference type="NCBI Taxonomy" id="458187"/>
    <lineage>
        <taxon>Eukaryota</taxon>
        <taxon>Metazoa</taxon>
        <taxon>Chordata</taxon>
        <taxon>Craniata</taxon>
        <taxon>Vertebrata</taxon>
        <taxon>Euteleostomi</taxon>
        <taxon>Archelosauria</taxon>
        <taxon>Archosauria</taxon>
        <taxon>Dinosauria</taxon>
        <taxon>Saurischia</taxon>
        <taxon>Theropoda</taxon>
        <taxon>Coelurosauria</taxon>
        <taxon>Aves</taxon>
        <taxon>Palaeognathae</taxon>
        <taxon>Tinamiformes</taxon>
        <taxon>Tinamidae</taxon>
        <taxon>Crypturellus</taxon>
    </lineage>
</organism>
<name>A0A7K4KVX2_9AVES</name>
<evidence type="ECO:0000313" key="2">
    <source>
        <dbReference type="Proteomes" id="UP000545332"/>
    </source>
</evidence>
<accession>A0A7K4KVX2</accession>
<feature type="non-terminal residue" evidence="1">
    <location>
        <position position="620"/>
    </location>
</feature>